<reference evidence="2 3" key="1">
    <citation type="submission" date="2016-11" db="EMBL/GenBank/DDBJ databases">
        <authorList>
            <person name="Varghese N."/>
            <person name="Submissions S."/>
        </authorList>
    </citation>
    <scope>NUCLEOTIDE SEQUENCE [LARGE SCALE GENOMIC DNA]</scope>
    <source>
        <strain evidence="2 3">DSM 15287</strain>
    </source>
</reference>
<organism evidence="2 3">
    <name type="scientific">Propionispora hippei DSM 15287</name>
    <dbReference type="NCBI Taxonomy" id="1123003"/>
    <lineage>
        <taxon>Bacteria</taxon>
        <taxon>Bacillati</taxon>
        <taxon>Bacillota</taxon>
        <taxon>Negativicutes</taxon>
        <taxon>Selenomonadales</taxon>
        <taxon>Sporomusaceae</taxon>
        <taxon>Propionispora</taxon>
    </lineage>
</organism>
<dbReference type="Proteomes" id="UP000322917">
    <property type="component" value="Unassembled WGS sequence"/>
</dbReference>
<keyword evidence="3" id="KW-1185">Reference proteome</keyword>
<evidence type="ECO:0000256" key="1">
    <source>
        <dbReference type="SAM" id="Phobius"/>
    </source>
</evidence>
<evidence type="ECO:0000313" key="3">
    <source>
        <dbReference type="Proteomes" id="UP000322917"/>
    </source>
</evidence>
<feature type="transmembrane region" description="Helical" evidence="1">
    <location>
        <begin position="93"/>
        <end position="113"/>
    </location>
</feature>
<dbReference type="AlphaFoldDB" id="A0A1M6H8M2"/>
<accession>A0A1M6H8M2</accession>
<dbReference type="EMBL" id="FQZD01000013">
    <property type="protein sequence ID" value="SHJ18459.1"/>
    <property type="molecule type" value="Genomic_DNA"/>
</dbReference>
<feature type="transmembrane region" description="Helical" evidence="1">
    <location>
        <begin position="63"/>
        <end position="86"/>
    </location>
</feature>
<sequence length="168" mass="19695">MDISYIYMIFAFLVGGTYLLLIPKEQYKRYLLYGLVLGSIVDVILVVILTYTGLIEYKNMGPFNIFGIFSAWTPVSWGITFGIFFYFMPKRKFFLLAYVPSFAALGQIIGIVFQNYGLIEYKGKFLLFFIFLVWYSIAAWAYQRELQFYLLRPAIQKKLHHEDSDDDT</sequence>
<dbReference type="RefSeq" id="WP_188128264.1">
    <property type="nucleotide sequence ID" value="NZ_FQZD01000013.1"/>
</dbReference>
<evidence type="ECO:0000313" key="2">
    <source>
        <dbReference type="EMBL" id="SHJ18459.1"/>
    </source>
</evidence>
<feature type="transmembrane region" description="Helical" evidence="1">
    <location>
        <begin position="125"/>
        <end position="142"/>
    </location>
</feature>
<keyword evidence="1" id="KW-0472">Membrane</keyword>
<name>A0A1M6H8M2_9FIRM</name>
<gene>
    <name evidence="2" type="ORF">SAMN02745170_01936</name>
</gene>
<feature type="transmembrane region" description="Helical" evidence="1">
    <location>
        <begin position="6"/>
        <end position="23"/>
    </location>
</feature>
<keyword evidence="1" id="KW-0812">Transmembrane</keyword>
<keyword evidence="1" id="KW-1133">Transmembrane helix</keyword>
<proteinExistence type="predicted"/>
<protein>
    <recommendedName>
        <fullName evidence="4">DUF2878 domain-containing protein</fullName>
    </recommendedName>
</protein>
<feature type="transmembrane region" description="Helical" evidence="1">
    <location>
        <begin position="30"/>
        <end position="51"/>
    </location>
</feature>
<evidence type="ECO:0008006" key="4">
    <source>
        <dbReference type="Google" id="ProtNLM"/>
    </source>
</evidence>